<organism evidence="4 5">
    <name type="scientific">Biomphalaria glabrata</name>
    <name type="common">Bloodfluke planorb</name>
    <name type="synonym">Freshwater snail</name>
    <dbReference type="NCBI Taxonomy" id="6526"/>
    <lineage>
        <taxon>Eukaryota</taxon>
        <taxon>Metazoa</taxon>
        <taxon>Spiralia</taxon>
        <taxon>Lophotrochozoa</taxon>
        <taxon>Mollusca</taxon>
        <taxon>Gastropoda</taxon>
        <taxon>Heterobranchia</taxon>
        <taxon>Euthyneura</taxon>
        <taxon>Panpulmonata</taxon>
        <taxon>Hygrophila</taxon>
        <taxon>Lymnaeoidea</taxon>
        <taxon>Planorbidae</taxon>
        <taxon>Biomphalaria</taxon>
    </lineage>
</organism>
<evidence type="ECO:0000259" key="3">
    <source>
        <dbReference type="Pfam" id="PF17517"/>
    </source>
</evidence>
<evidence type="ECO:0000256" key="1">
    <source>
        <dbReference type="SAM" id="Phobius"/>
    </source>
</evidence>
<proteinExistence type="predicted"/>
<keyword evidence="2" id="KW-0732">Signal</keyword>
<keyword evidence="4" id="KW-1185">Reference proteome</keyword>
<feature type="chain" id="PRO_5040929981" evidence="2">
    <location>
        <begin position="20"/>
        <end position="1233"/>
    </location>
</feature>
<dbReference type="AlphaFoldDB" id="A0A9W2ZEZ1"/>
<evidence type="ECO:0000313" key="5">
    <source>
        <dbReference type="RefSeq" id="XP_055873461.1"/>
    </source>
</evidence>
<feature type="transmembrane region" description="Helical" evidence="1">
    <location>
        <begin position="1207"/>
        <end position="1226"/>
    </location>
</feature>
<feature type="domain" description="IgGFc-binding protein N-terminal" evidence="3">
    <location>
        <begin position="140"/>
        <end position="458"/>
    </location>
</feature>
<dbReference type="InterPro" id="IPR035234">
    <property type="entry name" value="IgGFc-bd_N"/>
</dbReference>
<keyword evidence="1" id="KW-1133">Transmembrane helix</keyword>
<sequence>MFAVERTLLLLFLYHLNVAKENYKRSFGTHFLATYPGLPYRYTSQSGFPKVIFYVFKHSDSNVVIILESLRMQNVSQLRHVFTLAKPADVDSFSLPDQYITKSANDKRGTFQLRSASVFGVNMLIIVDMQSIALVHLTSTYSWDRKYIAFTLRENPTIIIVNDHWLNKVKFIIKSDSGQEIETAKNIYHPGNTYKIHLESFESYEIADCSEKKRFDSWTGTVLEGLEYFGVISGSCESSVTAVQCDNTSIMYDNDTSKDIAAEMLLPTVISGKEFITLNEPNRNAPGVLVLVAVEPETTVKHYMDNLGGANLYSLVKLGDHKTIDATQYASFLTSDKAIQVYYVMRSLCKGPGPYEIGDASVTKLIPMQLFYHIYVLYTFTITSTSDKNDYSRDYIVLIVHHDLISHMVIDGHEVSEERHWYPVVGKPGWQIAHLKALPGLHIVKARISATFGCYTYGGSKGFGYLTTTDHSTDKISEFCIHSVKTMTPGDYEDNDCDGRSDEEIPDALDTDDDGAVDEDLQGLVGFVTTMSTRFVFTIPGILLAHVNLESALQVSMFTMQGPVVIRLNTHHFGSLNMTVLVTKQKPELISPGQFPTYDRGHKGTYSALGNGTFGLMVSASQTRYSLDIFTAIPVESWDKDYIAVTVGQNPSLVIVADVAVSVTVRMRRDGRHRPIAILHSNRVHVSGSDIVISLRSYQSYEISECNSRDIVATLTGSVLTGSRPFGVVSGSCRSISRGYECEQEHFGESMDFTAEMLMPKSSFGKEFIVVSYNFPEYSGELVVVASVNDTSFQIARDNNGGADAYTLDDPGDWLKLDLTNVTGLLLSNRPILVMHYFRVRCAADRFRRSDLGDPSLGLLVPSVLFFHEYTWNVFDNTEDKLSHFALAIFAARYAASLRLNSVKITMNNTRKVMGLPGWVTSSFMLPSTGVYTLESDIFAVFGLYVFGRHKQVTYLTFAGSIMSKINTLCHRTDMLVCDDIDNDCDGRIDEELLWEKDDDLDHRKSEDVCYNPQPKRSPPPDTLSTNMTLSSVPVTPEIHRFVNIKGRGTAPGSGDMRPTEFPFVQDPEHIGYWSDWRCTRNCRDSNQHRHRSCLPTESLKGNKDCYNLEEKRPSHCYIGVTCPSDCSKFTWGPGCKNNCSNCQEDCDPFYGNCTRCRPGYMFPINGCHDPCDAMSYGQDCEESCLRLCGGECQDHVTGACPNIYRWYLYLLWLLILIPISLAIYLRGSYAKE</sequence>
<dbReference type="RefSeq" id="XP_055873461.1">
    <property type="nucleotide sequence ID" value="XM_056017486.1"/>
</dbReference>
<dbReference type="PANTHER" id="PTHR46534:SF1">
    <property type="entry name" value="IGGFC-BINDING PROTEIN N-TERMINAL DOMAIN-CONTAINING PROTEIN"/>
    <property type="match status" value="1"/>
</dbReference>
<accession>A0A9W2ZEZ1</accession>
<dbReference type="GeneID" id="106072961"/>
<evidence type="ECO:0000256" key="2">
    <source>
        <dbReference type="SAM" id="SignalP"/>
    </source>
</evidence>
<dbReference type="Proteomes" id="UP001165740">
    <property type="component" value="Chromosome 18"/>
</dbReference>
<dbReference type="Pfam" id="PF17517">
    <property type="entry name" value="IgGFc_binding"/>
    <property type="match status" value="2"/>
</dbReference>
<evidence type="ECO:0000313" key="4">
    <source>
        <dbReference type="Proteomes" id="UP001165740"/>
    </source>
</evidence>
<dbReference type="OrthoDB" id="10355374at2759"/>
<reference evidence="5" key="1">
    <citation type="submission" date="2025-08" db="UniProtKB">
        <authorList>
            <consortium name="RefSeq"/>
        </authorList>
    </citation>
    <scope>IDENTIFICATION</scope>
</reference>
<feature type="signal peptide" evidence="2">
    <location>
        <begin position="1"/>
        <end position="19"/>
    </location>
</feature>
<feature type="domain" description="IgGFc-binding protein N-terminal" evidence="3">
    <location>
        <begin position="632"/>
        <end position="948"/>
    </location>
</feature>
<keyword evidence="1" id="KW-0472">Membrane</keyword>
<name>A0A9W2ZEZ1_BIOGL</name>
<dbReference type="PANTHER" id="PTHR46534">
    <property type="entry name" value="IGGFC_BINDING DOMAIN-CONTAINING PROTEIN"/>
    <property type="match status" value="1"/>
</dbReference>
<gene>
    <name evidence="5" type="primary">LOC106072961</name>
</gene>
<keyword evidence="1" id="KW-0812">Transmembrane</keyword>
<protein>
    <submittedName>
        <fullName evidence="5">Uncharacterized protein LOC106072961</fullName>
    </submittedName>
</protein>